<evidence type="ECO:0008006" key="3">
    <source>
        <dbReference type="Google" id="ProtNLM"/>
    </source>
</evidence>
<dbReference type="RefSeq" id="WP_043948771.1">
    <property type="nucleotide sequence ID" value="NZ_HG966617.1"/>
</dbReference>
<dbReference type="HOGENOM" id="CLU_1851486_0_0_5"/>
<organism evidence="1 2">
    <name type="scientific">Candidatus Phaeomarinibacter ectocarpi</name>
    <dbReference type="NCBI Taxonomy" id="1458461"/>
    <lineage>
        <taxon>Bacteria</taxon>
        <taxon>Pseudomonadati</taxon>
        <taxon>Pseudomonadota</taxon>
        <taxon>Alphaproteobacteria</taxon>
        <taxon>Hyphomicrobiales</taxon>
        <taxon>Parvibaculaceae</taxon>
        <taxon>Candidatus Phaeomarinibacter</taxon>
    </lineage>
</organism>
<keyword evidence="2" id="KW-1185">Reference proteome</keyword>
<protein>
    <recommendedName>
        <fullName evidence="3">Phage protein</fullName>
    </recommendedName>
</protein>
<evidence type="ECO:0000313" key="2">
    <source>
        <dbReference type="Proteomes" id="UP000032160"/>
    </source>
</evidence>
<reference evidence="1 2" key="1">
    <citation type="journal article" date="2014" name="Front. Genet.">
        <title>Genome and metabolic network of "Candidatus Phaeomarinobacter ectocarpi" Ec32, a new candidate genus of Alphaproteobacteria frequently associated with brown algae.</title>
        <authorList>
            <person name="Dittami S.M."/>
            <person name="Barbeyron T."/>
            <person name="Boyen C."/>
            <person name="Cambefort J."/>
            <person name="Collet G."/>
            <person name="Delage L."/>
            <person name="Gobet A."/>
            <person name="Groisillier A."/>
            <person name="Leblanc C."/>
            <person name="Michel G."/>
            <person name="Scornet D."/>
            <person name="Siegel A."/>
            <person name="Tapia J.E."/>
            <person name="Tonon T."/>
        </authorList>
    </citation>
    <scope>NUCLEOTIDE SEQUENCE [LARGE SCALE GENOMIC DNA]</scope>
    <source>
        <strain evidence="1 2">Ec32</strain>
    </source>
</reference>
<evidence type="ECO:0000313" key="1">
    <source>
        <dbReference type="EMBL" id="CDO60815.1"/>
    </source>
</evidence>
<name>X5MMY6_9HYPH</name>
<proteinExistence type="predicted"/>
<dbReference type="STRING" id="1458461.BN1012_Phect2602"/>
<dbReference type="Proteomes" id="UP000032160">
    <property type="component" value="Chromosome I"/>
</dbReference>
<dbReference type="EMBL" id="HG966617">
    <property type="protein sequence ID" value="CDO60815.1"/>
    <property type="molecule type" value="Genomic_DNA"/>
</dbReference>
<sequence>MGKQSHVTHAITYIASGAVRAFRGVGYDNAEADTQGQKVKGVSQRAAADTEASDVGVAGTTVIEAGAAIAVGDSLIVDDQGRAIPTTGALGLDAGATDVTSSGANGDILTGGDLPEFVFADALEAAAAAGDFIEAKLR</sequence>
<dbReference type="KEGG" id="pect:BN1012_Phect2602"/>
<dbReference type="OrthoDB" id="8455457at2"/>
<accession>X5MMY6</accession>
<dbReference type="AlphaFoldDB" id="X5MMY6"/>
<gene>
    <name evidence="1" type="ORF">BN1012_Phect2602</name>
</gene>